<dbReference type="NCBIfam" id="NF037959">
    <property type="entry name" value="MFS_SpdSyn"/>
    <property type="match status" value="1"/>
</dbReference>
<keyword evidence="2" id="KW-0812">Transmembrane</keyword>
<dbReference type="Gene3D" id="3.40.50.150">
    <property type="entry name" value="Vaccinia Virus protein VP39"/>
    <property type="match status" value="1"/>
</dbReference>
<accession>A0A0T5P9H0</accession>
<feature type="transmembrane region" description="Helical" evidence="2">
    <location>
        <begin position="428"/>
        <end position="446"/>
    </location>
</feature>
<dbReference type="InterPro" id="IPR029063">
    <property type="entry name" value="SAM-dependent_MTases_sf"/>
</dbReference>
<feature type="transmembrane region" description="Helical" evidence="2">
    <location>
        <begin position="451"/>
        <end position="468"/>
    </location>
</feature>
<name>A0A0T5P9H0_9RHOB</name>
<evidence type="ECO:0000256" key="2">
    <source>
        <dbReference type="SAM" id="Phobius"/>
    </source>
</evidence>
<evidence type="ECO:0000313" key="4">
    <source>
        <dbReference type="EMBL" id="QEW27256.1"/>
    </source>
</evidence>
<evidence type="ECO:0000313" key="3">
    <source>
        <dbReference type="EMBL" id="KRS17929.1"/>
    </source>
</evidence>
<evidence type="ECO:0000313" key="5">
    <source>
        <dbReference type="Proteomes" id="UP000051401"/>
    </source>
</evidence>
<dbReference type="Proteomes" id="UP000325785">
    <property type="component" value="Chromosome"/>
</dbReference>
<protein>
    <submittedName>
        <fullName evidence="4">Spermidine synthase</fullName>
    </submittedName>
    <submittedName>
        <fullName evidence="3">Transporter</fullName>
    </submittedName>
</protein>
<reference evidence="3 5" key="1">
    <citation type="submission" date="2015-04" db="EMBL/GenBank/DDBJ databases">
        <title>The draft genome sequence of Roseovarius indicus B108T.</title>
        <authorList>
            <person name="Li G."/>
            <person name="Lai Q."/>
            <person name="Shao Z."/>
            <person name="Yan P."/>
        </authorList>
    </citation>
    <scope>NUCLEOTIDE SEQUENCE [LARGE SCALE GENOMIC DNA]</scope>
    <source>
        <strain evidence="3 5">B108</strain>
    </source>
</reference>
<sequence>MHTTVAPTQAVSQRFAPIVFVLTLFLSASLLFFVQPLFTRVVLPHVGGSPAVWTTAMLFFQTILIAGYLYAHVLTRLLPVRGQVLVHLAVWAAALLSLPLGVPEGWQLDPTGSTAWQTLLLFAAGVGLPFFALSANAPLIQFWYSRSGGPSAHDPYFLYGASNLGSLIALLGFPLAAEPILGASAIGLVWAVGFVALGGALALSGLFTQGPAAVTPKDHKCATRNSAWQVAQWGFLAFIPSSLMLGITLKISIDMGSFPLVWVVPLALYLFTFVLAFSNRRVLSDRTVRIIAALSLAVLSLYVLGFHGSYLEWEEVGVLLLCFFSITLFAHRRLYAARPAGHGLTGFYLTMSVGGALGGLFNSLIAPVAFSGLHELLITTVLAVLLFIPFAASAGETLAKLARGGATGLALAMPAILTGLVAGDPGHWTAVLLILFIGAILALAWMRRDPLGCFGAGVVVLVTGLMHVPDGSVWRDRSFFGTHVIVEDVGLRLYGNGTTVHGAQRLADDDAERPEPLYYYHRNGPMAQVLTSARGTAADTVGVLGLGVGSLACYKQPGQNWHFYEIDSLVDKIARSPEYFRFLSACAPEAPTHMGDGRMVLARQKDLAFDVLVIDAYSSDAVPVHLTTNEAMQLYLDRLSPDGILLYHISNRYYDIDIPLARSAADLGLSARVQHYQANVSEDPGDSSSSVVMIARSPDAFGELNDDPRWKILESDGGRVWTDDYANLISIMTR</sequence>
<dbReference type="STRING" id="540747.SAMN04488031_101277"/>
<feature type="transmembrane region" description="Helical" evidence="2">
    <location>
        <begin position="15"/>
        <end position="38"/>
    </location>
</feature>
<feature type="transmembrane region" description="Helical" evidence="2">
    <location>
        <begin position="290"/>
        <end position="310"/>
    </location>
</feature>
<reference evidence="4 6" key="2">
    <citation type="submission" date="2018-08" db="EMBL/GenBank/DDBJ databases">
        <title>Genetic Globetrotter - A new plasmid hitch-hiking vast phylogenetic and geographic distances.</title>
        <authorList>
            <person name="Vollmers J."/>
            <person name="Petersen J."/>
        </authorList>
    </citation>
    <scope>NUCLEOTIDE SEQUENCE [LARGE SCALE GENOMIC DNA]</scope>
    <source>
        <strain evidence="4 6">DSM 26383</strain>
    </source>
</reference>
<keyword evidence="2" id="KW-0472">Membrane</keyword>
<feature type="transmembrane region" description="Helical" evidence="2">
    <location>
        <begin position="188"/>
        <end position="209"/>
    </location>
</feature>
<proteinExistence type="predicted"/>
<evidence type="ECO:0000313" key="6">
    <source>
        <dbReference type="Proteomes" id="UP000325785"/>
    </source>
</evidence>
<feature type="transmembrane region" description="Helical" evidence="2">
    <location>
        <begin position="230"/>
        <end position="253"/>
    </location>
</feature>
<feature type="transmembrane region" description="Helical" evidence="2">
    <location>
        <begin position="376"/>
        <end position="394"/>
    </location>
</feature>
<dbReference type="OrthoDB" id="8221452at2"/>
<gene>
    <name evidence="4" type="ORF">RIdsm_03068</name>
    <name evidence="3" type="ORF">XM52_10235</name>
</gene>
<dbReference type="KEGG" id="rid:RIdsm_03068"/>
<organism evidence="3 5">
    <name type="scientific">Roseovarius indicus</name>
    <dbReference type="NCBI Taxonomy" id="540747"/>
    <lineage>
        <taxon>Bacteria</taxon>
        <taxon>Pseudomonadati</taxon>
        <taxon>Pseudomonadota</taxon>
        <taxon>Alphaproteobacteria</taxon>
        <taxon>Rhodobacterales</taxon>
        <taxon>Roseobacteraceae</taxon>
        <taxon>Roseovarius</taxon>
    </lineage>
</organism>
<keyword evidence="1" id="KW-0620">Polyamine biosynthesis</keyword>
<feature type="transmembrane region" description="Helical" evidence="2">
    <location>
        <begin position="114"/>
        <end position="135"/>
    </location>
</feature>
<feature type="transmembrane region" description="Helical" evidence="2">
    <location>
        <begin position="83"/>
        <end position="102"/>
    </location>
</feature>
<dbReference type="PANTHER" id="PTHR43317">
    <property type="entry name" value="THERMOSPERMINE SYNTHASE ACAULIS5"/>
    <property type="match status" value="1"/>
</dbReference>
<dbReference type="AlphaFoldDB" id="A0A0T5P9H0"/>
<dbReference type="PANTHER" id="PTHR43317:SF1">
    <property type="entry name" value="THERMOSPERMINE SYNTHASE ACAULIS5"/>
    <property type="match status" value="1"/>
</dbReference>
<feature type="transmembrane region" description="Helical" evidence="2">
    <location>
        <begin position="347"/>
        <end position="370"/>
    </location>
</feature>
<evidence type="ECO:0000256" key="1">
    <source>
        <dbReference type="ARBA" id="ARBA00023115"/>
    </source>
</evidence>
<dbReference type="SUPFAM" id="SSF53335">
    <property type="entry name" value="S-adenosyl-L-methionine-dependent methyltransferases"/>
    <property type="match status" value="1"/>
</dbReference>
<feature type="transmembrane region" description="Helical" evidence="2">
    <location>
        <begin position="50"/>
        <end position="71"/>
    </location>
</feature>
<keyword evidence="5" id="KW-1185">Reference proteome</keyword>
<feature type="transmembrane region" description="Helical" evidence="2">
    <location>
        <begin position="156"/>
        <end position="176"/>
    </location>
</feature>
<feature type="transmembrane region" description="Helical" evidence="2">
    <location>
        <begin position="259"/>
        <end position="278"/>
    </location>
</feature>
<dbReference type="EMBL" id="CP031598">
    <property type="protein sequence ID" value="QEW27256.1"/>
    <property type="molecule type" value="Genomic_DNA"/>
</dbReference>
<feature type="transmembrane region" description="Helical" evidence="2">
    <location>
        <begin position="316"/>
        <end position="335"/>
    </location>
</feature>
<dbReference type="PATRIC" id="fig|540747.5.peg.4973"/>
<keyword evidence="2" id="KW-1133">Transmembrane helix</keyword>
<dbReference type="GO" id="GO:0006596">
    <property type="term" value="P:polyamine biosynthetic process"/>
    <property type="evidence" value="ECO:0007669"/>
    <property type="project" value="UniProtKB-KW"/>
</dbReference>
<feature type="transmembrane region" description="Helical" evidence="2">
    <location>
        <begin position="401"/>
        <end position="422"/>
    </location>
</feature>
<dbReference type="Proteomes" id="UP000051401">
    <property type="component" value="Unassembled WGS sequence"/>
</dbReference>
<dbReference type="EMBL" id="LAXI01000005">
    <property type="protein sequence ID" value="KRS17929.1"/>
    <property type="molecule type" value="Genomic_DNA"/>
</dbReference>
<dbReference type="RefSeq" id="WP_057815917.1">
    <property type="nucleotide sequence ID" value="NZ_CP031598.1"/>
</dbReference>